<organism evidence="2 3">
    <name type="scientific">Nocardia callitridis</name>
    <dbReference type="NCBI Taxonomy" id="648753"/>
    <lineage>
        <taxon>Bacteria</taxon>
        <taxon>Bacillati</taxon>
        <taxon>Actinomycetota</taxon>
        <taxon>Actinomycetes</taxon>
        <taxon>Mycobacteriales</taxon>
        <taxon>Nocardiaceae</taxon>
        <taxon>Nocardia</taxon>
    </lineage>
</organism>
<dbReference type="InterPro" id="IPR025442">
    <property type="entry name" value="DUF4185"/>
</dbReference>
<protein>
    <recommendedName>
        <fullName evidence="1">DUF4185 domain-containing protein</fullName>
    </recommendedName>
</protein>
<proteinExistence type="predicted"/>
<dbReference type="Pfam" id="PF13810">
    <property type="entry name" value="DUF4185"/>
    <property type="match status" value="1"/>
</dbReference>
<name>A0ABP9K1D6_9NOCA</name>
<sequence length="397" mass="42654">MRVHREILFSRLGNGVGIALGAKPEGSRILIRTTSILLSALAGASALLLTATTPATANPNAINPIPVLNGTTGLPNLPGRTQAIFQVTGMASPNSTQNYNVLGTDLGIMWDNGAGEMLTAFGDSAGFGFPNLLAGSTWAWRSNILLRSHTTDPANGIFFDGAVRDIFGQARDLIPSPKIPFLEISRIPTAGIAANGAQYMSLMSVKSWDDVGQWSTNYSGLAVSGDNGETWAELPHTERPNDAGNANFQMNAFLKDGGYVYEYGTRSGRNHDGFVARVREGDIANLGAYEYWDGGGWRPGDPNAAAPIMSGVGELSVQYNEYLGQYISLTTDPFNSVVLRRASAPEGPWSAPEVLIDTRELPTAYAPSIFPYQTGRDLYFLTTVHSQYNVVLMHTTL</sequence>
<evidence type="ECO:0000259" key="1">
    <source>
        <dbReference type="Pfam" id="PF13810"/>
    </source>
</evidence>
<dbReference type="Proteomes" id="UP001500603">
    <property type="component" value="Unassembled WGS sequence"/>
</dbReference>
<dbReference type="EMBL" id="BAABJM010000001">
    <property type="protein sequence ID" value="GAA5047588.1"/>
    <property type="molecule type" value="Genomic_DNA"/>
</dbReference>
<keyword evidence="3" id="KW-1185">Reference proteome</keyword>
<evidence type="ECO:0000313" key="2">
    <source>
        <dbReference type="EMBL" id="GAA5047588.1"/>
    </source>
</evidence>
<feature type="domain" description="DUF4185" evidence="1">
    <location>
        <begin position="92"/>
        <end position="394"/>
    </location>
</feature>
<accession>A0ABP9K1D6</accession>
<gene>
    <name evidence="2" type="ORF">GCM10023318_14260</name>
</gene>
<evidence type="ECO:0000313" key="3">
    <source>
        <dbReference type="Proteomes" id="UP001500603"/>
    </source>
</evidence>
<comment type="caution">
    <text evidence="2">The sequence shown here is derived from an EMBL/GenBank/DDBJ whole genome shotgun (WGS) entry which is preliminary data.</text>
</comment>
<reference evidence="3" key="1">
    <citation type="journal article" date="2019" name="Int. J. Syst. Evol. Microbiol.">
        <title>The Global Catalogue of Microorganisms (GCM) 10K type strain sequencing project: providing services to taxonomists for standard genome sequencing and annotation.</title>
        <authorList>
            <consortium name="The Broad Institute Genomics Platform"/>
            <consortium name="The Broad Institute Genome Sequencing Center for Infectious Disease"/>
            <person name="Wu L."/>
            <person name="Ma J."/>
        </authorList>
    </citation>
    <scope>NUCLEOTIDE SEQUENCE [LARGE SCALE GENOMIC DNA]</scope>
    <source>
        <strain evidence="3">JCM 18298</strain>
    </source>
</reference>